<feature type="transmembrane region" description="Helical" evidence="11">
    <location>
        <begin position="945"/>
        <end position="965"/>
    </location>
</feature>
<evidence type="ECO:0000256" key="7">
    <source>
        <dbReference type="ARBA" id="ARBA00022840"/>
    </source>
</evidence>
<keyword evidence="7" id="KW-0067">ATP-binding</keyword>
<dbReference type="CDD" id="cd18577">
    <property type="entry name" value="ABC_6TM_Pgp_ABCB1_D1_like"/>
    <property type="match status" value="1"/>
</dbReference>
<dbReference type="FunFam" id="1.20.1560.10:FF:000057">
    <property type="entry name" value="ABC multidrug transporter SitT"/>
    <property type="match status" value="1"/>
</dbReference>
<dbReference type="GO" id="GO:0016887">
    <property type="term" value="F:ATP hydrolysis activity"/>
    <property type="evidence" value="ECO:0007669"/>
    <property type="project" value="InterPro"/>
</dbReference>
<evidence type="ECO:0000256" key="3">
    <source>
        <dbReference type="ARBA" id="ARBA00022448"/>
    </source>
</evidence>
<dbReference type="GO" id="GO:0005524">
    <property type="term" value="F:ATP binding"/>
    <property type="evidence" value="ECO:0007669"/>
    <property type="project" value="UniProtKB-KW"/>
</dbReference>
<evidence type="ECO:0000259" key="13">
    <source>
        <dbReference type="PROSITE" id="PS50929"/>
    </source>
</evidence>
<dbReference type="Pfam" id="PF00664">
    <property type="entry name" value="ABC_membrane"/>
    <property type="match status" value="2"/>
</dbReference>
<dbReference type="GO" id="GO:0090374">
    <property type="term" value="P:oligopeptide export from mitochondrion"/>
    <property type="evidence" value="ECO:0007669"/>
    <property type="project" value="TreeGrafter"/>
</dbReference>
<dbReference type="InterPro" id="IPR003439">
    <property type="entry name" value="ABC_transporter-like_ATP-bd"/>
</dbReference>
<dbReference type="FunFam" id="3.40.50.300:FF:000251">
    <property type="entry name" value="ABC transporter B family member 19"/>
    <property type="match status" value="1"/>
</dbReference>
<evidence type="ECO:0000256" key="11">
    <source>
        <dbReference type="SAM" id="Phobius"/>
    </source>
</evidence>
<evidence type="ECO:0000256" key="4">
    <source>
        <dbReference type="ARBA" id="ARBA00022692"/>
    </source>
</evidence>
<keyword evidence="9 11" id="KW-0472">Membrane</keyword>
<dbReference type="PROSITE" id="PS50929">
    <property type="entry name" value="ABC_TM1F"/>
    <property type="match status" value="2"/>
</dbReference>
<evidence type="ECO:0000256" key="9">
    <source>
        <dbReference type="ARBA" id="ARBA00023136"/>
    </source>
</evidence>
<feature type="transmembrane region" description="Helical" evidence="11">
    <location>
        <begin position="223"/>
        <end position="242"/>
    </location>
</feature>
<protein>
    <submittedName>
        <fullName evidence="14">Uncharacterized protein</fullName>
    </submittedName>
</protein>
<feature type="domain" description="ABC transmembrane type-1" evidence="13">
    <location>
        <begin position="75"/>
        <end position="365"/>
    </location>
</feature>
<keyword evidence="6" id="KW-0547">Nucleotide-binding</keyword>
<evidence type="ECO:0000256" key="8">
    <source>
        <dbReference type="ARBA" id="ARBA00022989"/>
    </source>
</evidence>
<gene>
    <name evidence="14" type="ORF">R9X50_00156600</name>
</gene>
<dbReference type="SUPFAM" id="SSF90123">
    <property type="entry name" value="ABC transporter transmembrane region"/>
    <property type="match status" value="2"/>
</dbReference>
<dbReference type="InterPro" id="IPR003593">
    <property type="entry name" value="AAA+_ATPase"/>
</dbReference>
<evidence type="ECO:0000313" key="15">
    <source>
        <dbReference type="Proteomes" id="UP001303373"/>
    </source>
</evidence>
<dbReference type="CDD" id="cd03249">
    <property type="entry name" value="ABC_MTABC3_MDL1_MDL2"/>
    <property type="match status" value="1"/>
</dbReference>
<feature type="transmembrane region" description="Helical" evidence="11">
    <location>
        <begin position="301"/>
        <end position="322"/>
    </location>
</feature>
<evidence type="ECO:0000256" key="1">
    <source>
        <dbReference type="ARBA" id="ARBA00004141"/>
    </source>
</evidence>
<keyword evidence="4 11" id="KW-0812">Transmembrane</keyword>
<dbReference type="InterPro" id="IPR011527">
    <property type="entry name" value="ABC1_TM_dom"/>
</dbReference>
<evidence type="ECO:0000256" key="2">
    <source>
        <dbReference type="ARBA" id="ARBA00007577"/>
    </source>
</evidence>
<dbReference type="PANTHER" id="PTHR43394">
    <property type="entry name" value="ATP-DEPENDENT PERMEASE MDL1, MITOCHONDRIAL"/>
    <property type="match status" value="1"/>
</dbReference>
<keyword evidence="15" id="KW-1185">Reference proteome</keyword>
<dbReference type="PANTHER" id="PTHR43394:SF11">
    <property type="entry name" value="ATP-BINDING CASSETTE TRANSPORTER"/>
    <property type="match status" value="1"/>
</dbReference>
<dbReference type="InterPro" id="IPR036640">
    <property type="entry name" value="ABC1_TM_sf"/>
</dbReference>
<evidence type="ECO:0000256" key="6">
    <source>
        <dbReference type="ARBA" id="ARBA00022741"/>
    </source>
</evidence>
<name>A0AAQ3R7Z5_9PEZI</name>
<dbReference type="SUPFAM" id="SSF52540">
    <property type="entry name" value="P-loop containing nucleoside triphosphate hydrolases"/>
    <property type="match status" value="2"/>
</dbReference>
<dbReference type="Proteomes" id="UP001303373">
    <property type="component" value="Chromosome 2"/>
</dbReference>
<dbReference type="FunFam" id="3.40.50.300:FF:000913">
    <property type="entry name" value="ABC multidrug transporter SitT"/>
    <property type="match status" value="1"/>
</dbReference>
<dbReference type="CDD" id="cd18578">
    <property type="entry name" value="ABC_6TM_Pgp_ABCB1_D2_like"/>
    <property type="match status" value="1"/>
</dbReference>
<proteinExistence type="inferred from homology"/>
<dbReference type="InterPro" id="IPR027417">
    <property type="entry name" value="P-loop_NTPase"/>
</dbReference>
<organism evidence="14 15">
    <name type="scientific">Acrodontium crateriforme</name>
    <dbReference type="NCBI Taxonomy" id="150365"/>
    <lineage>
        <taxon>Eukaryota</taxon>
        <taxon>Fungi</taxon>
        <taxon>Dikarya</taxon>
        <taxon>Ascomycota</taxon>
        <taxon>Pezizomycotina</taxon>
        <taxon>Dothideomycetes</taxon>
        <taxon>Dothideomycetidae</taxon>
        <taxon>Mycosphaerellales</taxon>
        <taxon>Teratosphaeriaceae</taxon>
        <taxon>Acrodontium</taxon>
    </lineage>
</organism>
<keyword evidence="3" id="KW-0813">Transport</keyword>
<dbReference type="PROSITE" id="PS50893">
    <property type="entry name" value="ABC_TRANSPORTER_2"/>
    <property type="match status" value="2"/>
</dbReference>
<dbReference type="GO" id="GO:0005743">
    <property type="term" value="C:mitochondrial inner membrane"/>
    <property type="evidence" value="ECO:0007669"/>
    <property type="project" value="TreeGrafter"/>
</dbReference>
<dbReference type="InterPro" id="IPR039421">
    <property type="entry name" value="Type_1_exporter"/>
</dbReference>
<keyword evidence="5" id="KW-0677">Repeat</keyword>
<feature type="transmembrane region" description="Helical" evidence="11">
    <location>
        <begin position="759"/>
        <end position="782"/>
    </location>
</feature>
<feature type="transmembrane region" description="Helical" evidence="11">
    <location>
        <begin position="717"/>
        <end position="739"/>
    </location>
</feature>
<feature type="transmembrane region" description="Helical" evidence="11">
    <location>
        <begin position="197"/>
        <end position="217"/>
    </location>
</feature>
<evidence type="ECO:0000256" key="5">
    <source>
        <dbReference type="ARBA" id="ARBA00022737"/>
    </source>
</evidence>
<dbReference type="Gene3D" id="1.20.1560.10">
    <property type="entry name" value="ABC transporter type 1, transmembrane domain"/>
    <property type="match status" value="1"/>
</dbReference>
<comment type="similarity">
    <text evidence="2">Belongs to the ABC transporter superfamily. ABCB family. Multidrug resistance exporter (TC 3.A.1.201) subfamily.</text>
</comment>
<feature type="transmembrane region" description="Helical" evidence="11">
    <location>
        <begin position="977"/>
        <end position="998"/>
    </location>
</feature>
<feature type="transmembrane region" description="Helical" evidence="11">
    <location>
        <begin position="70"/>
        <end position="94"/>
    </location>
</feature>
<reference evidence="14 15" key="1">
    <citation type="submission" date="2023-11" db="EMBL/GenBank/DDBJ databases">
        <title>An acidophilic fungus is an integral part of prey digestion in a carnivorous sundew plant.</title>
        <authorList>
            <person name="Tsai I.J."/>
        </authorList>
    </citation>
    <scope>NUCLEOTIDE SEQUENCE [LARGE SCALE GENOMIC DNA]</scope>
    <source>
        <strain evidence="14">169a</strain>
    </source>
</reference>
<feature type="domain" description="ABC transporter" evidence="12">
    <location>
        <begin position="1041"/>
        <end position="1278"/>
    </location>
</feature>
<keyword evidence="8 11" id="KW-1133">Transmembrane helix</keyword>
<feature type="transmembrane region" description="Helical" evidence="11">
    <location>
        <begin position="122"/>
        <end position="148"/>
    </location>
</feature>
<evidence type="ECO:0000256" key="10">
    <source>
        <dbReference type="SAM" id="MobiDB-lite"/>
    </source>
</evidence>
<feature type="domain" description="ABC transmembrane type-1" evidence="13">
    <location>
        <begin position="729"/>
        <end position="1006"/>
    </location>
</feature>
<evidence type="ECO:0000313" key="14">
    <source>
        <dbReference type="EMBL" id="WPG98770.1"/>
    </source>
</evidence>
<comment type="subcellular location">
    <subcellularLocation>
        <location evidence="1">Membrane</location>
        <topology evidence="1">Multi-pass membrane protein</topology>
    </subcellularLocation>
</comment>
<dbReference type="EMBL" id="CP138581">
    <property type="protein sequence ID" value="WPG98770.1"/>
    <property type="molecule type" value="Genomic_DNA"/>
</dbReference>
<dbReference type="GO" id="GO:0015421">
    <property type="term" value="F:ABC-type oligopeptide transporter activity"/>
    <property type="evidence" value="ECO:0007669"/>
    <property type="project" value="TreeGrafter"/>
</dbReference>
<feature type="transmembrane region" description="Helical" evidence="11">
    <location>
        <begin position="833"/>
        <end position="856"/>
    </location>
</feature>
<feature type="domain" description="ABC transporter" evidence="12">
    <location>
        <begin position="400"/>
        <end position="644"/>
    </location>
</feature>
<dbReference type="Gene3D" id="3.40.50.300">
    <property type="entry name" value="P-loop containing nucleotide triphosphate hydrolases"/>
    <property type="match status" value="2"/>
</dbReference>
<sequence length="1284" mass="140241">MSTMAPNPAAELQAADAVEDVSTAELDSNEKQHEMSQDNSSNGDDQDKKETSAGFKDYIRIFSYGNRVDALLYSVAFLCAIGSGATLPLMTIIFGNFTTNFNSYSTGGFDPDSFTASVNKSILYFVYLFVARLVVSYVGTVCVTIGAIRTTRAIRKAFLESTLRQEVWHFDNESNGSISTQVTTNGNRIHQGIAEKLTSIVQGVAMFISAFVVALSVQWKLSLITMTTIPAIFLAVAVCIAVDAKYEDQLIKIYSRAAVLAQEALSSIKTVHAFWAHDKLINKYDDYLVAAHAVGKKKSPVYGVMFSTEFFLSYCGTALAFWQGTRMYLSGEIPNSGTVLTVVLSVAIGASSMSTIAPQIQSITNAASAAAELFSIIDKQTLLDPLSPAGKQPSSCQGQIEIKNLAFAYPSRKSAQVLHDLTLSIPAGKTTALVGASGCGKSTLIALLERWYLPTAGQILLDGVDIADCNTKWLRSTIRLVQQEPVLFRGTVFENIAKGFVGAQAELDHERQMELVIEACKSSNAHDFIQELPEGYNTQVGERASMLSGGQKQRIAIARSIISDPKVLLLDEATSALDPRAEGIVQDALNRVSANKTTLVIAHKLATVKSADHIVVMSYGKIMEQGSHEELIAKDGQYAALVRAQDLGGSKTEEFEYSKESDDMELTPELSLKRTLTSTGSLAANDQARRLAAGTLDLSLLRCIFTMMFEQKDLYRWYAITVFACLFPGGTYATQAVLFSRLIRVFTLTGHEAQSQANFYALMLFIVALANFFAYFTIGWACNTISQKITHKYRKEMVARILNLDQDFFDRPENSSGALTSQLSSVPTALQELISANIFLILIVLINLVASCTLAIASGWKLGLVVVFGGLPVLLGAGIARIRLEQKFENDAGKEFADSAALATEAVTSIRTVASLTLERQICDEYNRTLDGVVKSAFRTTLFTMIGYALSQSLDFLIMALGFWYGSRLIVRGEYTVTQFFVVFIAVVFGGQAAAQFFGYSTSITKARGAANYILWLRTLATSIGENAENKDNGPSGDGEIGIENLEFRYKQRDASRVLRGISMNIKPGSYAACVGPSGCGKSTLVSLLERFYDPTHGQITLGAENITSMSPRLYRNYMSLVQQEPTLYQGSVRENISLGLDYEPSDEELFEACRQANAFDFVSSLPEGLTTPCGTKGLQFSGGQRQRIAIARALIRKPRLLLLDEATSALDTQSERVVQQTLDAAASSRTTIAVAHRLSTIRHADVIFVFADGRIAEQGTHEELQRLRGRYYEMCLAQSLDKA</sequence>
<accession>A0AAQ3R7Z5</accession>
<dbReference type="PROSITE" id="PS00211">
    <property type="entry name" value="ABC_TRANSPORTER_1"/>
    <property type="match status" value="2"/>
</dbReference>
<dbReference type="SMART" id="SM00382">
    <property type="entry name" value="AAA"/>
    <property type="match status" value="2"/>
</dbReference>
<evidence type="ECO:0000259" key="12">
    <source>
        <dbReference type="PROSITE" id="PS50893"/>
    </source>
</evidence>
<feature type="transmembrane region" description="Helical" evidence="11">
    <location>
        <begin position="862"/>
        <end position="880"/>
    </location>
</feature>
<dbReference type="InterPro" id="IPR017871">
    <property type="entry name" value="ABC_transporter-like_CS"/>
</dbReference>
<dbReference type="Pfam" id="PF00005">
    <property type="entry name" value="ABC_tran"/>
    <property type="match status" value="2"/>
</dbReference>
<feature type="region of interest" description="Disordered" evidence="10">
    <location>
        <begin position="1"/>
        <end position="49"/>
    </location>
</feature>